<dbReference type="Pfam" id="PF00961">
    <property type="entry name" value="LAGLIDADG_1"/>
    <property type="match status" value="1"/>
</dbReference>
<feature type="domain" description="Homing endonuclease LAGLIDADG" evidence="1">
    <location>
        <begin position="36"/>
        <end position="133"/>
    </location>
</feature>
<dbReference type="VEuPathDB" id="FungiDB:SMAC_12650"/>
<accession>F7WD24</accession>
<evidence type="ECO:0000259" key="2">
    <source>
        <dbReference type="Pfam" id="PF03161"/>
    </source>
</evidence>
<keyword evidence="3" id="KW-0496">Mitochondrion</keyword>
<dbReference type="GO" id="GO:0005739">
    <property type="term" value="C:mitochondrion"/>
    <property type="evidence" value="ECO:0007669"/>
    <property type="project" value="UniProtKB-ARBA"/>
</dbReference>
<dbReference type="InParanoid" id="F7WD24"/>
<dbReference type="Pfam" id="PF03161">
    <property type="entry name" value="LAGLIDADG_2"/>
    <property type="match status" value="1"/>
</dbReference>
<keyword evidence="4" id="KW-1185">Reference proteome</keyword>
<dbReference type="GO" id="GO:0004519">
    <property type="term" value="F:endonuclease activity"/>
    <property type="evidence" value="ECO:0007669"/>
    <property type="project" value="InterPro"/>
</dbReference>
<dbReference type="HOGENOM" id="CLU_546477_0_0_1"/>
<comment type="caution">
    <text evidence="3">The sequence shown here is derived from an EMBL/GenBank/DDBJ whole genome shotgun (WGS) entry which is preliminary data.</text>
</comment>
<feature type="domain" description="Homing endonuclease LAGLIDADG" evidence="2">
    <location>
        <begin position="296"/>
        <end position="466"/>
    </location>
</feature>
<dbReference type="InterPro" id="IPR004860">
    <property type="entry name" value="LAGLIDADG_dom"/>
</dbReference>
<dbReference type="OrthoDB" id="5274855at2759"/>
<proteinExistence type="predicted"/>
<dbReference type="Gene3D" id="3.10.28.10">
    <property type="entry name" value="Homing endonucleases"/>
    <property type="match status" value="3"/>
</dbReference>
<name>F7WD24_SORMK</name>
<evidence type="ECO:0000259" key="1">
    <source>
        <dbReference type="Pfam" id="PF00961"/>
    </source>
</evidence>
<sequence length="499" mass="57247">MGLRDMTRLSSTIPQQIFRYSTINHNKINPISPWFISGYSDAEGCFNVSLQKNPNGKFYVRPSFKIKVHSRDNLLLMRIKDYFGGIGNIYISTKDSTFVVRSLDDILKIISHFDNYPLITQKKSDFILFKQIIHKVYEGDHLSAKGLQEIVNLRASMNLGLSDFLNTIFPNTVPVARPLIENITIPHPEWMAGFVTGAPKHNLRLGISILGGSSKNLKTRCGLNKKLQILYKNYCSSRPYSTNIPAIKVNEHTVHSSYGVEKYLSLEVWGINLRSTVGDKFSRNELAMIKLPSYERSVIIGLILSDGWLRFVGARSKNAQLGFLQSGANGKYFWFVFWSISHYCSANPKLRVRSRFGKENISWELYTRVMPCLTELHSLFYSKEGVKVIPENIYELLTPVALAHIIMGDGQGSRHGLLLCTDSFTIPEVIKIMNVLIIRYQLNCTLRFHTPTQPRIYIREGSMPKLRIILEPYIIPSMKYKIEKKNIFYLNLRDYLRRG</sequence>
<geneLocation type="mitochondrion" evidence="3"/>
<dbReference type="eggNOG" id="ENOG502S5A9">
    <property type="taxonomic scope" value="Eukaryota"/>
</dbReference>
<reference evidence="3 4" key="1">
    <citation type="journal article" date="2010" name="PLoS Genet.">
        <title>De novo assembly of a 40 Mb eukaryotic genome from short sequence reads: Sordaria macrospora, a model organism for fungal morphogenesis.</title>
        <authorList>
            <person name="Nowrousian M."/>
            <person name="Stajich J."/>
            <person name="Chu M."/>
            <person name="Engh I."/>
            <person name="Espagne E."/>
            <person name="Halliday K."/>
            <person name="Kamerewerd J."/>
            <person name="Kempken F."/>
            <person name="Knab B."/>
            <person name="Kuo H.C."/>
            <person name="Osiewacz H.D."/>
            <person name="Poeggeler S."/>
            <person name="Read N."/>
            <person name="Seiler S."/>
            <person name="Smith K."/>
            <person name="Zickler D."/>
            <person name="Kueck U."/>
            <person name="Freitag M."/>
        </authorList>
    </citation>
    <scope>NUCLEOTIDE SEQUENCE [LARGE SCALE GENOMIC DNA]</scope>
    <source>
        <strain evidence="4">ATCC MYA-333 / DSM 997 / K(L3346) / K-hell</strain>
        <tissue evidence="3">Mycelium</tissue>
    </source>
</reference>
<gene>
    <name evidence="3" type="ORF">SMAC_12650</name>
</gene>
<dbReference type="Proteomes" id="UP000001881">
    <property type="component" value="Unassembled WGS sequence"/>
</dbReference>
<dbReference type="InterPro" id="IPR027434">
    <property type="entry name" value="Homing_endonucl"/>
</dbReference>
<dbReference type="AlphaFoldDB" id="F7WD24"/>
<evidence type="ECO:0000313" key="4">
    <source>
        <dbReference type="Proteomes" id="UP000001881"/>
    </source>
</evidence>
<evidence type="ECO:0000313" key="3">
    <source>
        <dbReference type="EMBL" id="CCC14771.1"/>
    </source>
</evidence>
<organism evidence="3 4">
    <name type="scientific">Sordaria macrospora (strain ATCC MYA-333 / DSM 997 / K(L3346) / K-hell)</name>
    <dbReference type="NCBI Taxonomy" id="771870"/>
    <lineage>
        <taxon>Eukaryota</taxon>
        <taxon>Fungi</taxon>
        <taxon>Dikarya</taxon>
        <taxon>Ascomycota</taxon>
        <taxon>Pezizomycotina</taxon>
        <taxon>Sordariomycetes</taxon>
        <taxon>Sordariomycetidae</taxon>
        <taxon>Sordariales</taxon>
        <taxon>Sordariaceae</taxon>
        <taxon>Sordaria</taxon>
    </lineage>
</organism>
<dbReference type="STRING" id="771870.F7WD24"/>
<dbReference type="PANTHER" id="PTHR36181:SF4">
    <property type="entry name" value="LAGLIDADG ENDONUCLEASE"/>
    <property type="match status" value="1"/>
</dbReference>
<dbReference type="SUPFAM" id="SSF55608">
    <property type="entry name" value="Homing endonucleases"/>
    <property type="match status" value="2"/>
</dbReference>
<dbReference type="PANTHER" id="PTHR36181">
    <property type="entry name" value="INTRON-ENCODED ENDONUCLEASE AI3-RELATED"/>
    <property type="match status" value="1"/>
</dbReference>
<dbReference type="InterPro" id="IPR051289">
    <property type="entry name" value="LAGLIDADG_Endonuclease"/>
</dbReference>
<dbReference type="EMBL" id="CABT02001583">
    <property type="protein sequence ID" value="CCC14771.1"/>
    <property type="molecule type" value="Genomic_DNA"/>
</dbReference>
<protein>
    <submittedName>
        <fullName evidence="3">WGS project CABT00000000 data, contig 2.1583</fullName>
    </submittedName>
</protein>